<name>A0ABS8NB40_9BACT</name>
<protein>
    <submittedName>
        <fullName evidence="1">DUF1501 domain-containing protein</fullName>
    </submittedName>
</protein>
<dbReference type="PROSITE" id="PS51318">
    <property type="entry name" value="TAT"/>
    <property type="match status" value="1"/>
</dbReference>
<dbReference type="Proteomes" id="UP001430306">
    <property type="component" value="Unassembled WGS sequence"/>
</dbReference>
<sequence>MLSFKGPRAKDLCDPQLGETRRAFLRIGGASLFGLSLPQLIQLQSQQAAAAEATGPKDGHHGGGPGWGKAKSIIMVYLQGGPSHLDLWDPKENVPDNVKSKFSPISTKIPGVQFTENLPRLSQVNDKFTMIRSMSYTPNGLFNHTAAIYQMMTGYTTDKVSPSGQLEPPSPKDFPNFGSNIVKMKPIEEPMLPFVMLPRPLQESNVVGKGGTAGFLGKAFDPYTLYPPGDDMDMEKMQRIRTDDLSLRDEVFDVRLQRRANLRQALNAQMPVINEAVEKFELDQNYDRALSLILSGRARDAFQLSAEDDVLRDAYGRNTFGQSCLLARRLVEAGTRVVEVIWPKVANSNNHSWDHHSGLSDRMKKQSAPMLDNGLTTLIEDLDQRGMLEETLVVAVGEFGRSPQRGVSTSGNNNSDDGRDHWPYCYTAVVAGAGMKRGFVYGKSDKTASAPVENPVHPGELLATIYHSFGIHPETIVYNHLNQPRELVKAQAVTALMS</sequence>
<dbReference type="SUPFAM" id="SSF53649">
    <property type="entry name" value="Alkaline phosphatase-like"/>
    <property type="match status" value="1"/>
</dbReference>
<gene>
    <name evidence="1" type="ORF">LOC71_00690</name>
</gene>
<evidence type="ECO:0000313" key="1">
    <source>
        <dbReference type="EMBL" id="MCC9640774.1"/>
    </source>
</evidence>
<dbReference type="InterPro" id="IPR017850">
    <property type="entry name" value="Alkaline_phosphatase_core_sf"/>
</dbReference>
<organism evidence="1 2">
    <name type="scientific">Rhodopirellula halodulae</name>
    <dbReference type="NCBI Taxonomy" id="2894198"/>
    <lineage>
        <taxon>Bacteria</taxon>
        <taxon>Pseudomonadati</taxon>
        <taxon>Planctomycetota</taxon>
        <taxon>Planctomycetia</taxon>
        <taxon>Pirellulales</taxon>
        <taxon>Pirellulaceae</taxon>
        <taxon>Rhodopirellula</taxon>
    </lineage>
</organism>
<evidence type="ECO:0000313" key="2">
    <source>
        <dbReference type="Proteomes" id="UP001430306"/>
    </source>
</evidence>
<dbReference type="RefSeq" id="WP_230252807.1">
    <property type="nucleotide sequence ID" value="NZ_JAJKFV010000009.1"/>
</dbReference>
<dbReference type="Pfam" id="PF07394">
    <property type="entry name" value="DUF1501"/>
    <property type="match status" value="1"/>
</dbReference>
<dbReference type="PANTHER" id="PTHR43737">
    <property type="entry name" value="BLL7424 PROTEIN"/>
    <property type="match status" value="1"/>
</dbReference>
<dbReference type="InterPro" id="IPR010869">
    <property type="entry name" value="DUF1501"/>
</dbReference>
<dbReference type="InterPro" id="IPR006311">
    <property type="entry name" value="TAT_signal"/>
</dbReference>
<accession>A0ABS8NB40</accession>
<dbReference type="PANTHER" id="PTHR43737:SF1">
    <property type="entry name" value="DUF1501 DOMAIN-CONTAINING PROTEIN"/>
    <property type="match status" value="1"/>
</dbReference>
<proteinExistence type="predicted"/>
<keyword evidence="2" id="KW-1185">Reference proteome</keyword>
<reference evidence="1" key="1">
    <citation type="submission" date="2021-11" db="EMBL/GenBank/DDBJ databases">
        <title>Genome sequence.</title>
        <authorList>
            <person name="Sun Q."/>
        </authorList>
    </citation>
    <scope>NUCLEOTIDE SEQUENCE</scope>
    <source>
        <strain evidence="1">JC740</strain>
    </source>
</reference>
<dbReference type="EMBL" id="JAJKFW010000003">
    <property type="protein sequence ID" value="MCC9640774.1"/>
    <property type="molecule type" value="Genomic_DNA"/>
</dbReference>
<comment type="caution">
    <text evidence="1">The sequence shown here is derived from an EMBL/GenBank/DDBJ whole genome shotgun (WGS) entry which is preliminary data.</text>
</comment>